<proteinExistence type="predicted"/>
<organism evidence="1 2">
    <name type="scientific">Entomophthora muscae</name>
    <dbReference type="NCBI Taxonomy" id="34485"/>
    <lineage>
        <taxon>Eukaryota</taxon>
        <taxon>Fungi</taxon>
        <taxon>Fungi incertae sedis</taxon>
        <taxon>Zoopagomycota</taxon>
        <taxon>Entomophthoromycotina</taxon>
        <taxon>Entomophthoromycetes</taxon>
        <taxon>Entomophthorales</taxon>
        <taxon>Entomophthoraceae</taxon>
        <taxon>Entomophthora</taxon>
    </lineage>
</organism>
<accession>A0ACC2U6Y8</accession>
<sequence length="156" mass="17291">MSEDPPSLFSLPGNLLYSGEAMMKSLTYDDLDLGDVDYASLTPVSEEASMPSFPDLEKISSVPLRAPVMPPPAPSRTPWLLTGLALMALNAYLPQMSSVFSLWYPLQAAVPVLHWAASWWFVLPGWEPNLVSLAPLSQSYVFGIFNHYKIMQTELI</sequence>
<dbReference type="Proteomes" id="UP001165960">
    <property type="component" value="Unassembled WGS sequence"/>
</dbReference>
<comment type="caution">
    <text evidence="1">The sequence shown here is derived from an EMBL/GenBank/DDBJ whole genome shotgun (WGS) entry which is preliminary data.</text>
</comment>
<gene>
    <name evidence="1" type="ORF">DSO57_1002970</name>
</gene>
<reference evidence="1" key="1">
    <citation type="submission" date="2022-04" db="EMBL/GenBank/DDBJ databases">
        <title>Genome of the entomopathogenic fungus Entomophthora muscae.</title>
        <authorList>
            <person name="Elya C."/>
            <person name="Lovett B.R."/>
            <person name="Lee E."/>
            <person name="Macias A.M."/>
            <person name="Hajek A.E."/>
            <person name="De Bivort B.L."/>
            <person name="Kasson M.T."/>
            <person name="De Fine Licht H.H."/>
            <person name="Stajich J.E."/>
        </authorList>
    </citation>
    <scope>NUCLEOTIDE SEQUENCE</scope>
    <source>
        <strain evidence="1">Berkeley</strain>
    </source>
</reference>
<dbReference type="EMBL" id="QTSX02001427">
    <property type="protein sequence ID" value="KAJ9082595.1"/>
    <property type="molecule type" value="Genomic_DNA"/>
</dbReference>
<evidence type="ECO:0000313" key="1">
    <source>
        <dbReference type="EMBL" id="KAJ9082595.1"/>
    </source>
</evidence>
<keyword evidence="2" id="KW-1185">Reference proteome</keyword>
<evidence type="ECO:0000313" key="2">
    <source>
        <dbReference type="Proteomes" id="UP001165960"/>
    </source>
</evidence>
<protein>
    <submittedName>
        <fullName evidence="1">Uncharacterized protein</fullName>
    </submittedName>
</protein>
<name>A0ACC2U6Y8_9FUNG</name>